<evidence type="ECO:0000313" key="1">
    <source>
        <dbReference type="EMBL" id="KZV85818.1"/>
    </source>
</evidence>
<evidence type="ECO:0000313" key="2">
    <source>
        <dbReference type="Proteomes" id="UP000077266"/>
    </source>
</evidence>
<protein>
    <submittedName>
        <fullName evidence="1">Uncharacterized protein</fullName>
    </submittedName>
</protein>
<reference evidence="1 2" key="1">
    <citation type="journal article" date="2016" name="Mol. Biol. Evol.">
        <title>Comparative Genomics of Early-Diverging Mushroom-Forming Fungi Provides Insights into the Origins of Lignocellulose Decay Capabilities.</title>
        <authorList>
            <person name="Nagy L.G."/>
            <person name="Riley R."/>
            <person name="Tritt A."/>
            <person name="Adam C."/>
            <person name="Daum C."/>
            <person name="Floudas D."/>
            <person name="Sun H."/>
            <person name="Yadav J.S."/>
            <person name="Pangilinan J."/>
            <person name="Larsson K.H."/>
            <person name="Matsuura K."/>
            <person name="Barry K."/>
            <person name="Labutti K."/>
            <person name="Kuo R."/>
            <person name="Ohm R.A."/>
            <person name="Bhattacharya S.S."/>
            <person name="Shirouzu T."/>
            <person name="Yoshinaga Y."/>
            <person name="Martin F.M."/>
            <person name="Grigoriev I.V."/>
            <person name="Hibbett D.S."/>
        </authorList>
    </citation>
    <scope>NUCLEOTIDE SEQUENCE [LARGE SCALE GENOMIC DNA]</scope>
    <source>
        <strain evidence="1 2">HHB12029</strain>
    </source>
</reference>
<dbReference type="EMBL" id="KV426175">
    <property type="protein sequence ID" value="KZV85818.1"/>
    <property type="molecule type" value="Genomic_DNA"/>
</dbReference>
<dbReference type="Proteomes" id="UP000077266">
    <property type="component" value="Unassembled WGS sequence"/>
</dbReference>
<proteinExistence type="predicted"/>
<keyword evidence="2" id="KW-1185">Reference proteome</keyword>
<sequence>MSLATSTPDSSTTIRTTGGWNPKLDAWNLVTGWAFPFDLIPTILAKHDCSIPSDASDPLFTNTGTVIGLLNEKGQGIYHAMDPDPMDDNIEIGCNVYTLDDPDEGGMILILYRSSDKGPLRLEASGAVDEQGKHFDYLDAAGLREVKDQVYQAVFAKLSDEDQGKVFWGTFQDSYQKSTWEMFDRTKAAADAHGPGYVLM</sequence>
<accession>A0A165E0S2</accession>
<gene>
    <name evidence="1" type="ORF">EXIGLDRAFT_725488</name>
</gene>
<dbReference type="AlphaFoldDB" id="A0A165E0S2"/>
<organism evidence="1 2">
    <name type="scientific">Exidia glandulosa HHB12029</name>
    <dbReference type="NCBI Taxonomy" id="1314781"/>
    <lineage>
        <taxon>Eukaryota</taxon>
        <taxon>Fungi</taxon>
        <taxon>Dikarya</taxon>
        <taxon>Basidiomycota</taxon>
        <taxon>Agaricomycotina</taxon>
        <taxon>Agaricomycetes</taxon>
        <taxon>Auriculariales</taxon>
        <taxon>Exidiaceae</taxon>
        <taxon>Exidia</taxon>
    </lineage>
</organism>
<dbReference type="InParanoid" id="A0A165E0S2"/>
<name>A0A165E0S2_EXIGL</name>